<evidence type="ECO:0000256" key="3">
    <source>
        <dbReference type="RuleBase" id="RU361235"/>
    </source>
</evidence>
<dbReference type="InterPro" id="IPR019826">
    <property type="entry name" value="Carboxylesterase_B_AS"/>
</dbReference>
<keyword evidence="2 3" id="KW-0378">Hydrolase</keyword>
<feature type="region of interest" description="Disordered" evidence="4">
    <location>
        <begin position="1"/>
        <end position="49"/>
    </location>
</feature>
<sequence length="630" mass="69154">MAAVDSPEKVMPKPKAAKAPKAKARSLSPGREAPYRFSKTTATSGSSSDRRAFQALLQCQEKHMQKILRELDDGAKESCWAWYIFPTEKAGMCDFDETRITAENAKDLCDPEINASAGHWQQCLQEICRLLEERNAIPPDSHVLPRIDHGRVHWFIKFWQSYEHSPRWMQEDKHPERESTVLVAFGSQSSGSPGFRFRLAMASEGLLQDSKDRKGGLTQAAARLIRSASSQLDAVVEKAGRFASTTREAASNNLYKQGSIKSEVQWMVILCAGVFAFLLLARVCSPYFRVAPTYVDIPELGMVEGTLYPSARVFQGIPFGVAERFQPPELAPAWKPQTLVARQFRPACMHPSGYRQEGVSEDCLYLNVYTPTWGVGNKPNPVLVWFHGGGYTLGAGSDTAPDDAAELVWNHKVVVVSTNYRLGVFGFSGSESLRARDNSTGNYGIQDQRLALVWVQKHIRAFGGDPARITVMGWSAGAASISVHLVASRSKGHFSRAIIMSGGFTDWAALPMSAAEAAFAAVCHCLGCAKTDRRCLLGRSAEETMNCGNGQWYGPVVDGVEMVLGPYEAIKTGSTVVDFSVPIIIGNTLGDKLVDLGPSADAHKLRKYLETQMSPATAEKAMRLYPLTIF</sequence>
<evidence type="ECO:0000313" key="6">
    <source>
        <dbReference type="EMBL" id="OLQ02434.1"/>
    </source>
</evidence>
<dbReference type="PROSITE" id="PS00122">
    <property type="entry name" value="CARBOXYLESTERASE_B_1"/>
    <property type="match status" value="1"/>
</dbReference>
<name>A0A1Q9E4S2_SYMMI</name>
<evidence type="ECO:0000313" key="7">
    <source>
        <dbReference type="Proteomes" id="UP000186817"/>
    </source>
</evidence>
<dbReference type="InterPro" id="IPR036287">
    <property type="entry name" value="Rv1873-like_sf"/>
</dbReference>
<dbReference type="EMBL" id="LSRX01000264">
    <property type="protein sequence ID" value="OLQ02434.1"/>
    <property type="molecule type" value="Genomic_DNA"/>
</dbReference>
<dbReference type="GO" id="GO:0016787">
    <property type="term" value="F:hydrolase activity"/>
    <property type="evidence" value="ECO:0007669"/>
    <property type="project" value="UniProtKB-KW"/>
</dbReference>
<comment type="similarity">
    <text evidence="1 3">Belongs to the type-B carboxylesterase/lipase family.</text>
</comment>
<protein>
    <recommendedName>
        <fullName evidence="3">Carboxylic ester hydrolase</fullName>
        <ecNumber evidence="3">3.1.1.-</ecNumber>
    </recommendedName>
</protein>
<feature type="compositionally biased region" description="Polar residues" evidence="4">
    <location>
        <begin position="38"/>
        <end position="47"/>
    </location>
</feature>
<feature type="compositionally biased region" description="Basic residues" evidence="4">
    <location>
        <begin position="15"/>
        <end position="24"/>
    </location>
</feature>
<feature type="compositionally biased region" description="Basic and acidic residues" evidence="4">
    <location>
        <begin position="1"/>
        <end position="11"/>
    </location>
</feature>
<proteinExistence type="inferred from homology"/>
<dbReference type="Pfam" id="PF00135">
    <property type="entry name" value="COesterase"/>
    <property type="match status" value="1"/>
</dbReference>
<keyword evidence="7" id="KW-1185">Reference proteome</keyword>
<gene>
    <name evidence="6" type="primary">pnbA</name>
    <name evidence="6" type="ORF">AK812_SmicGene14735</name>
</gene>
<evidence type="ECO:0000256" key="1">
    <source>
        <dbReference type="ARBA" id="ARBA00005964"/>
    </source>
</evidence>
<dbReference type="OrthoDB" id="423410at2759"/>
<dbReference type="InterPro" id="IPR019819">
    <property type="entry name" value="Carboxylesterase_B_CS"/>
</dbReference>
<dbReference type="AlphaFoldDB" id="A0A1Q9E4S2"/>
<dbReference type="InterPro" id="IPR014937">
    <property type="entry name" value="DUF1810"/>
</dbReference>
<dbReference type="SUPFAM" id="SSF140736">
    <property type="entry name" value="Rv1873-like"/>
    <property type="match status" value="1"/>
</dbReference>
<dbReference type="InterPro" id="IPR029058">
    <property type="entry name" value="AB_hydrolase_fold"/>
</dbReference>
<dbReference type="Pfam" id="PF08837">
    <property type="entry name" value="DUF1810"/>
    <property type="match status" value="1"/>
</dbReference>
<dbReference type="SUPFAM" id="SSF53474">
    <property type="entry name" value="alpha/beta-Hydrolases"/>
    <property type="match status" value="1"/>
</dbReference>
<evidence type="ECO:0000256" key="2">
    <source>
        <dbReference type="ARBA" id="ARBA00022801"/>
    </source>
</evidence>
<dbReference type="Gene3D" id="1.25.40.380">
    <property type="entry name" value="Protein of unknown function DUF1810"/>
    <property type="match status" value="1"/>
</dbReference>
<evidence type="ECO:0000256" key="4">
    <source>
        <dbReference type="SAM" id="MobiDB-lite"/>
    </source>
</evidence>
<dbReference type="InterPro" id="IPR002018">
    <property type="entry name" value="CarbesteraseB"/>
</dbReference>
<accession>A0A1Q9E4S2</accession>
<evidence type="ECO:0000259" key="5">
    <source>
        <dbReference type="Pfam" id="PF00135"/>
    </source>
</evidence>
<dbReference type="EC" id="3.1.1.-" evidence="3"/>
<dbReference type="PROSITE" id="PS00941">
    <property type="entry name" value="CARBOXYLESTERASE_B_2"/>
    <property type="match status" value="1"/>
</dbReference>
<dbReference type="Proteomes" id="UP000186817">
    <property type="component" value="Unassembled WGS sequence"/>
</dbReference>
<dbReference type="InterPro" id="IPR050309">
    <property type="entry name" value="Type-B_Carboxylest/Lipase"/>
</dbReference>
<reference evidence="6 7" key="1">
    <citation type="submission" date="2016-02" db="EMBL/GenBank/DDBJ databases">
        <title>Genome analysis of coral dinoflagellate symbionts highlights evolutionary adaptations to a symbiotic lifestyle.</title>
        <authorList>
            <person name="Aranda M."/>
            <person name="Li Y."/>
            <person name="Liew Y.J."/>
            <person name="Baumgarten S."/>
            <person name="Simakov O."/>
            <person name="Wilson M."/>
            <person name="Piel J."/>
            <person name="Ashoor H."/>
            <person name="Bougouffa S."/>
            <person name="Bajic V.B."/>
            <person name="Ryu T."/>
            <person name="Ravasi T."/>
            <person name="Bayer T."/>
            <person name="Micklem G."/>
            <person name="Kim H."/>
            <person name="Bhak J."/>
            <person name="Lajeunesse T.C."/>
            <person name="Voolstra C.R."/>
        </authorList>
    </citation>
    <scope>NUCLEOTIDE SEQUENCE [LARGE SCALE GENOMIC DNA]</scope>
    <source>
        <strain evidence="6 7">CCMP2467</strain>
    </source>
</reference>
<organism evidence="6 7">
    <name type="scientific">Symbiodinium microadriaticum</name>
    <name type="common">Dinoflagellate</name>
    <name type="synonym">Zooxanthella microadriatica</name>
    <dbReference type="NCBI Taxonomy" id="2951"/>
    <lineage>
        <taxon>Eukaryota</taxon>
        <taxon>Sar</taxon>
        <taxon>Alveolata</taxon>
        <taxon>Dinophyceae</taxon>
        <taxon>Suessiales</taxon>
        <taxon>Symbiodiniaceae</taxon>
        <taxon>Symbiodinium</taxon>
    </lineage>
</organism>
<dbReference type="PANTHER" id="PTHR11559">
    <property type="entry name" value="CARBOXYLESTERASE"/>
    <property type="match status" value="1"/>
</dbReference>
<feature type="domain" description="Carboxylesterase type B" evidence="5">
    <location>
        <begin position="295"/>
        <end position="616"/>
    </location>
</feature>
<dbReference type="Gene3D" id="3.40.50.1820">
    <property type="entry name" value="alpha/beta hydrolase"/>
    <property type="match status" value="1"/>
</dbReference>
<comment type="caution">
    <text evidence="6">The sequence shown here is derived from an EMBL/GenBank/DDBJ whole genome shotgun (WGS) entry which is preliminary data.</text>
</comment>